<accession>A0A2A9PDF1</accession>
<feature type="compositionally biased region" description="Basic and acidic residues" evidence="2">
    <location>
        <begin position="522"/>
        <end position="532"/>
    </location>
</feature>
<feature type="compositionally biased region" description="Acidic residues" evidence="2">
    <location>
        <begin position="491"/>
        <end position="509"/>
    </location>
</feature>
<feature type="region of interest" description="Disordered" evidence="2">
    <location>
        <begin position="11"/>
        <end position="31"/>
    </location>
</feature>
<feature type="compositionally biased region" description="Acidic residues" evidence="2">
    <location>
        <begin position="17"/>
        <end position="31"/>
    </location>
</feature>
<proteinExistence type="predicted"/>
<dbReference type="Proteomes" id="UP000037136">
    <property type="component" value="Unassembled WGS sequence"/>
</dbReference>
<keyword evidence="1" id="KW-0175">Coiled coil</keyword>
<evidence type="ECO:0000256" key="1">
    <source>
        <dbReference type="SAM" id="Coils"/>
    </source>
</evidence>
<evidence type="ECO:0000313" key="3">
    <source>
        <dbReference type="EMBL" id="PFH58900.1"/>
    </source>
</evidence>
<comment type="caution">
    <text evidence="3">The sequence shown here is derived from an EMBL/GenBank/DDBJ whole genome shotgun (WGS) entry which is preliminary data.</text>
</comment>
<dbReference type="OrthoDB" id="3439669at2759"/>
<gene>
    <name evidence="3" type="ORF">XA68_13067</name>
</gene>
<dbReference type="EMBL" id="LAZP02000245">
    <property type="protein sequence ID" value="PFH58900.1"/>
    <property type="molecule type" value="Genomic_DNA"/>
</dbReference>
<feature type="coiled-coil region" evidence="1">
    <location>
        <begin position="63"/>
        <end position="90"/>
    </location>
</feature>
<reference evidence="3 4" key="1">
    <citation type="journal article" date="2015" name="BMC Genomics">
        <title>Gene expression during zombie ant biting behavior reflects the complexity underlying fungal parasitic behavioral manipulation.</title>
        <authorList>
            <person name="de Bekker C."/>
            <person name="Ohm R.A."/>
            <person name="Loreto R.G."/>
            <person name="Sebastian A."/>
            <person name="Albert I."/>
            <person name="Merrow M."/>
            <person name="Brachmann A."/>
            <person name="Hughes D.P."/>
        </authorList>
    </citation>
    <scope>NUCLEOTIDE SEQUENCE [LARGE SCALE GENOMIC DNA]</scope>
    <source>
        <strain evidence="3 4">SC16a</strain>
    </source>
</reference>
<feature type="compositionally biased region" description="Polar residues" evidence="2">
    <location>
        <begin position="566"/>
        <end position="578"/>
    </location>
</feature>
<protein>
    <submittedName>
        <fullName evidence="3">Uncharacterized protein</fullName>
    </submittedName>
</protein>
<feature type="compositionally biased region" description="Acidic residues" evidence="2">
    <location>
        <begin position="469"/>
        <end position="481"/>
    </location>
</feature>
<dbReference type="STRING" id="268505.A0A2A9PDF1"/>
<evidence type="ECO:0000313" key="4">
    <source>
        <dbReference type="Proteomes" id="UP000037136"/>
    </source>
</evidence>
<evidence type="ECO:0000256" key="2">
    <source>
        <dbReference type="SAM" id="MobiDB-lite"/>
    </source>
</evidence>
<keyword evidence="4" id="KW-1185">Reference proteome</keyword>
<organism evidence="3 4">
    <name type="scientific">Ophiocordyceps unilateralis</name>
    <name type="common">Zombie-ant fungus</name>
    <name type="synonym">Torrubia unilateralis</name>
    <dbReference type="NCBI Taxonomy" id="268505"/>
    <lineage>
        <taxon>Eukaryota</taxon>
        <taxon>Fungi</taxon>
        <taxon>Dikarya</taxon>
        <taxon>Ascomycota</taxon>
        <taxon>Pezizomycotina</taxon>
        <taxon>Sordariomycetes</taxon>
        <taxon>Hypocreomycetidae</taxon>
        <taxon>Hypocreales</taxon>
        <taxon>Ophiocordycipitaceae</taxon>
        <taxon>Ophiocordyceps</taxon>
    </lineage>
</organism>
<feature type="compositionally biased region" description="Low complexity" evidence="2">
    <location>
        <begin position="603"/>
        <end position="617"/>
    </location>
</feature>
<feature type="compositionally biased region" description="Basic and acidic residues" evidence="2">
    <location>
        <begin position="652"/>
        <end position="661"/>
    </location>
</feature>
<dbReference type="AlphaFoldDB" id="A0A2A9PDF1"/>
<feature type="compositionally biased region" description="Basic and acidic residues" evidence="2">
    <location>
        <begin position="579"/>
        <end position="602"/>
    </location>
</feature>
<name>A0A2A9PDF1_OPHUN</name>
<feature type="region of interest" description="Disordered" evidence="2">
    <location>
        <begin position="468"/>
        <end position="675"/>
    </location>
</feature>
<reference evidence="3 4" key="2">
    <citation type="journal article" date="2017" name="Sci. Rep.">
        <title>Ant-infecting Ophiocordyceps genomes reveal a high diversity of potential behavioral manipulation genes and a possible major role for enterotoxins.</title>
        <authorList>
            <person name="de Bekker C."/>
            <person name="Ohm R.A."/>
            <person name="Evans H.C."/>
            <person name="Brachmann A."/>
            <person name="Hughes D.P."/>
        </authorList>
    </citation>
    <scope>NUCLEOTIDE SEQUENCE [LARGE SCALE GENOMIC DNA]</scope>
    <source>
        <strain evidence="3 4">SC16a</strain>
    </source>
</reference>
<sequence length="675" mass="76271">MDDLGLDHLVLNSGSDGDSENEEAILSDPEEVNTNPALARKWDFLQESLRKSRDKNTVAEQKNKDLVKHCKQRTQQIKKLKKELEALQHAKHTRLHTDSVWPRILLMWLNGEHPEIRLRYPKLKISSYDDIYMLSIKEGNMSAVKTHPSLNLSPEWPTDVDADEVAGLTGRWDLPLEVQARVLFHYFCFPRPLHAVSRLPLTEPNEADVPRDATGKLRYFSRFHVGSELTSHPPNQLLAPLLVNKNWHFWGCHFFYGNNTFAFSSLGEFGRFAAGIGPVKLRLLAAIDLVWIGSQFLTYQFNRKGQFVSRRTRPLQWLPQCSRLEFLTIWVQETDKRYRRRHHETMEVVGYMKKLTLQQPNKRTNRSLRCLQGIDNVYCLRGLRAVKIFNYDRGPMRVEIEDETFLDDLKNSVQQEKREFDFLQSRLRQLPPLVSGWIPEGEVWKCLETLQCQGRQPGMRQNGAAIEIESSDSGESTESDGEGSYPGSESSDPDDESSDDDDEAGDEATDCTYESSDSDDESSGRPDGRIDQAGDSGTATPRGKMATAEVIDLTMDDAEERGSEAGSKSSSPLFVDNTNDARRETSSVKHEEREASSIKHESPGSGSPSGNQPGRGSTVPRQGNEEGSIFVSPAPGEQRVVIDLDADDEGRESEVMKRSSEDTESQEGSPKRRRV</sequence>